<protein>
    <submittedName>
        <fullName evidence="5">Uncharacterized protein LOC117541983 isoform X3</fullName>
    </submittedName>
</protein>
<keyword evidence="1" id="KW-0808">Transferase</keyword>
<reference evidence="5" key="1">
    <citation type="submission" date="2025-08" db="UniProtKB">
        <authorList>
            <consortium name="RefSeq"/>
        </authorList>
    </citation>
    <scope>IDENTIFICATION</scope>
</reference>
<name>A0A6P8TMI7_GYMAC</name>
<sequence>MEGTEETTISSLFLFYLIFLHKSRSFRLHLCTNTCFGAVSEWRTASDPKKASWLFSQDLLYSDRESNSLFLSMDIRKDKEEQDQTLVKFYKRDNVRWTSPLLCKLQGDVATGSGVDRHMMSTVIFKLMSGFHINLGSAAITKVFEGEPDHLTPSVSDGLLDNVMFAVAGRMIGHTFLHGGPSFPGLSPAIVHILFGGSLETTPLTLQDCPDLDIRDTVKMLEGDAKLKDIDAVHQLCLSWELPALNATNRKWLSEKLLLHAVIERTRPQINQFQKGLKETGLWSLLIHRRDVIPILFPRESEAQVTPQMILDCIIWPSSITFIFESYRVEDDDESDVVDVCRVSGFLKTFIENASPAELKSLMKFWMGWEVPATEMRVEIVEAPLPTALTCFENLRLPRHYTLYKTFDEDLCACISTSYSGFGCI</sequence>
<dbReference type="Gene3D" id="3.30.2410.10">
    <property type="entry name" value="Hect, E3 ligase catalytic domain"/>
    <property type="match status" value="1"/>
</dbReference>
<evidence type="ECO:0000313" key="4">
    <source>
        <dbReference type="Proteomes" id="UP000515161"/>
    </source>
</evidence>
<evidence type="ECO:0000256" key="1">
    <source>
        <dbReference type="ARBA" id="ARBA00022679"/>
    </source>
</evidence>
<keyword evidence="4" id="KW-1185">Reference proteome</keyword>
<evidence type="ECO:0000313" key="5">
    <source>
        <dbReference type="RefSeq" id="XP_034065278.1"/>
    </source>
</evidence>
<feature type="domain" description="HECT" evidence="3">
    <location>
        <begin position="161"/>
        <end position="423"/>
    </location>
</feature>
<dbReference type="Proteomes" id="UP000515161">
    <property type="component" value="Unplaced"/>
</dbReference>
<dbReference type="GeneID" id="117541983"/>
<evidence type="ECO:0000259" key="3">
    <source>
        <dbReference type="Pfam" id="PF00632"/>
    </source>
</evidence>
<dbReference type="GO" id="GO:0004842">
    <property type="term" value="F:ubiquitin-protein transferase activity"/>
    <property type="evidence" value="ECO:0007669"/>
    <property type="project" value="InterPro"/>
</dbReference>
<gene>
    <name evidence="5" type="primary">LOC117541983</name>
</gene>
<organism evidence="4 5">
    <name type="scientific">Gymnodraco acuticeps</name>
    <name type="common">Antarctic dragonfish</name>
    <dbReference type="NCBI Taxonomy" id="8218"/>
    <lineage>
        <taxon>Eukaryota</taxon>
        <taxon>Metazoa</taxon>
        <taxon>Chordata</taxon>
        <taxon>Craniata</taxon>
        <taxon>Vertebrata</taxon>
        <taxon>Euteleostomi</taxon>
        <taxon>Actinopterygii</taxon>
        <taxon>Neopterygii</taxon>
        <taxon>Teleostei</taxon>
        <taxon>Neoteleostei</taxon>
        <taxon>Acanthomorphata</taxon>
        <taxon>Eupercaria</taxon>
        <taxon>Perciformes</taxon>
        <taxon>Notothenioidei</taxon>
        <taxon>Bathydraconidae</taxon>
        <taxon>Gymnodraco</taxon>
    </lineage>
</organism>
<evidence type="ECO:0000256" key="2">
    <source>
        <dbReference type="ARBA" id="ARBA00022786"/>
    </source>
</evidence>
<proteinExistence type="predicted"/>
<dbReference type="RefSeq" id="XP_034065278.1">
    <property type="nucleotide sequence ID" value="XM_034209387.1"/>
</dbReference>
<dbReference type="Pfam" id="PF00632">
    <property type="entry name" value="HECT"/>
    <property type="match status" value="1"/>
</dbReference>
<dbReference type="SUPFAM" id="SSF56204">
    <property type="entry name" value="Hect, E3 ligase catalytic domain"/>
    <property type="match status" value="1"/>
</dbReference>
<keyword evidence="2" id="KW-0833">Ubl conjugation pathway</keyword>
<dbReference type="AlphaFoldDB" id="A0A6P8TMI7"/>
<accession>A0A6P8TMI7</accession>
<dbReference type="InterPro" id="IPR000569">
    <property type="entry name" value="HECT_dom"/>
</dbReference>
<dbReference type="InterPro" id="IPR035983">
    <property type="entry name" value="Hect_E3_ubiquitin_ligase"/>
</dbReference>